<dbReference type="EMBL" id="QGNW01001372">
    <property type="protein sequence ID" value="RVW43649.1"/>
    <property type="molecule type" value="Genomic_DNA"/>
</dbReference>
<gene>
    <name evidence="1" type="ORF">CK203_097047</name>
</gene>
<proteinExistence type="predicted"/>
<dbReference type="AlphaFoldDB" id="A0A438E7L3"/>
<protein>
    <submittedName>
        <fullName evidence="1">Uncharacterized protein</fullName>
    </submittedName>
</protein>
<evidence type="ECO:0000313" key="1">
    <source>
        <dbReference type="EMBL" id="RVW43649.1"/>
    </source>
</evidence>
<organism evidence="1 2">
    <name type="scientific">Vitis vinifera</name>
    <name type="common">Grape</name>
    <dbReference type="NCBI Taxonomy" id="29760"/>
    <lineage>
        <taxon>Eukaryota</taxon>
        <taxon>Viridiplantae</taxon>
        <taxon>Streptophyta</taxon>
        <taxon>Embryophyta</taxon>
        <taxon>Tracheophyta</taxon>
        <taxon>Spermatophyta</taxon>
        <taxon>Magnoliopsida</taxon>
        <taxon>eudicotyledons</taxon>
        <taxon>Gunneridae</taxon>
        <taxon>Pentapetalae</taxon>
        <taxon>rosids</taxon>
        <taxon>Vitales</taxon>
        <taxon>Vitaceae</taxon>
        <taxon>Viteae</taxon>
        <taxon>Vitis</taxon>
    </lineage>
</organism>
<reference evidence="1 2" key="1">
    <citation type="journal article" date="2018" name="PLoS Genet.">
        <title>Population sequencing reveals clonal diversity and ancestral inbreeding in the grapevine cultivar Chardonnay.</title>
        <authorList>
            <person name="Roach M.J."/>
            <person name="Johnson D.L."/>
            <person name="Bohlmann J."/>
            <person name="van Vuuren H.J."/>
            <person name="Jones S.J."/>
            <person name="Pretorius I.S."/>
            <person name="Schmidt S.A."/>
            <person name="Borneman A.R."/>
        </authorList>
    </citation>
    <scope>NUCLEOTIDE SEQUENCE [LARGE SCALE GENOMIC DNA]</scope>
    <source>
        <strain evidence="2">cv. Chardonnay</strain>
        <tissue evidence="1">Leaf</tissue>
    </source>
</reference>
<name>A0A438E7L3_VITVI</name>
<evidence type="ECO:0000313" key="2">
    <source>
        <dbReference type="Proteomes" id="UP000288805"/>
    </source>
</evidence>
<accession>A0A438E7L3</accession>
<dbReference type="Proteomes" id="UP000288805">
    <property type="component" value="Unassembled WGS sequence"/>
</dbReference>
<comment type="caution">
    <text evidence="1">The sequence shown here is derived from an EMBL/GenBank/DDBJ whole genome shotgun (WGS) entry which is preliminary data.</text>
</comment>
<sequence>MDVSLESKSLPSVGNSIKSYLQVTSQKLERGKLVHLHGRRSLALPSVGSSELKIYFLLIQKVVSKNKLLRSDYIMILYEASGEHCGTVQNGCEIFAAKGQHFRSQRLISQPCNILPSAWSDLLAMAVTPSFQLRIVHRLKHWIVDFLSFETKYGMHKLDFRKCSKSG</sequence>